<feature type="domain" description="HTH gntR-type" evidence="5">
    <location>
        <begin position="22"/>
        <end position="89"/>
    </location>
</feature>
<dbReference type="PROSITE" id="PS50949">
    <property type="entry name" value="HTH_GNTR"/>
    <property type="match status" value="1"/>
</dbReference>
<dbReference type="InterPro" id="IPR011711">
    <property type="entry name" value="GntR_C"/>
</dbReference>
<organism evidence="6 7">
    <name type="scientific">Rhodococcoides fascians</name>
    <name type="common">Rhodococcus fascians</name>
    <dbReference type="NCBI Taxonomy" id="1828"/>
    <lineage>
        <taxon>Bacteria</taxon>
        <taxon>Bacillati</taxon>
        <taxon>Actinomycetota</taxon>
        <taxon>Actinomycetes</taxon>
        <taxon>Mycobacteriales</taxon>
        <taxon>Nocardiaceae</taxon>
        <taxon>Rhodococcoides</taxon>
    </lineage>
</organism>
<dbReference type="Pfam" id="PF07729">
    <property type="entry name" value="FCD"/>
    <property type="match status" value="1"/>
</dbReference>
<keyword evidence="1" id="KW-0805">Transcription regulation</keyword>
<proteinExistence type="predicted"/>
<evidence type="ECO:0000256" key="4">
    <source>
        <dbReference type="SAM" id="MobiDB-lite"/>
    </source>
</evidence>
<dbReference type="GO" id="GO:0003677">
    <property type="term" value="F:DNA binding"/>
    <property type="evidence" value="ECO:0007669"/>
    <property type="project" value="UniProtKB-KW"/>
</dbReference>
<dbReference type="PATRIC" id="fig|1653479.3.peg.1270"/>
<dbReference type="InterPro" id="IPR000524">
    <property type="entry name" value="Tscrpt_reg_HTH_GntR"/>
</dbReference>
<dbReference type="Gene3D" id="1.20.120.530">
    <property type="entry name" value="GntR ligand-binding domain-like"/>
    <property type="match status" value="1"/>
</dbReference>
<evidence type="ECO:0000313" key="6">
    <source>
        <dbReference type="EMBL" id="AMY22565.1"/>
    </source>
</evidence>
<gene>
    <name evidence="6" type="primary">rspR_6</name>
    <name evidence="6" type="ORF">A3Q41_01254</name>
</gene>
<evidence type="ECO:0000313" key="7">
    <source>
        <dbReference type="Proteomes" id="UP000076038"/>
    </source>
</evidence>
<dbReference type="SMART" id="SM00345">
    <property type="entry name" value="HTH_GNTR"/>
    <property type="match status" value="1"/>
</dbReference>
<protein>
    <submittedName>
        <fullName evidence="6">HTH-type transcriptional repressor RspR</fullName>
    </submittedName>
</protein>
<name>A0A143QHD7_RHOFA</name>
<dbReference type="Gene3D" id="1.10.10.10">
    <property type="entry name" value="Winged helix-like DNA-binding domain superfamily/Winged helix DNA-binding domain"/>
    <property type="match status" value="1"/>
</dbReference>
<dbReference type="RefSeq" id="WP_201010485.1">
    <property type="nucleotide sequence ID" value="NZ_CP015220.1"/>
</dbReference>
<dbReference type="PANTHER" id="PTHR43537:SF45">
    <property type="entry name" value="GNTR FAMILY REGULATORY PROTEIN"/>
    <property type="match status" value="1"/>
</dbReference>
<reference evidence="7" key="2">
    <citation type="submission" date="2016-04" db="EMBL/GenBank/DDBJ databases">
        <title>Complete Genome and Plasmid Sequences for Rhodococcus fascians D188 and Draft Sequences for Rhodococcus spp. Isolates PBTS 1 and PBTS 2.</title>
        <authorList>
            <person name="Stamer R."/>
            <person name="Vereecke D."/>
            <person name="Zhang Y."/>
            <person name="Schilkey F."/>
            <person name="Devitt N."/>
            <person name="Randall J."/>
        </authorList>
    </citation>
    <scope>NUCLEOTIDE SEQUENCE [LARGE SCALE GENOMIC DNA]</scope>
    <source>
        <strain evidence="7">PBTS2</strain>
    </source>
</reference>
<dbReference type="Proteomes" id="UP000076038">
    <property type="component" value="Chromosome"/>
</dbReference>
<dbReference type="SUPFAM" id="SSF46785">
    <property type="entry name" value="Winged helix' DNA-binding domain"/>
    <property type="match status" value="1"/>
</dbReference>
<accession>A0A143QHD7</accession>
<dbReference type="InterPro" id="IPR036390">
    <property type="entry name" value="WH_DNA-bd_sf"/>
</dbReference>
<dbReference type="SMART" id="SM00895">
    <property type="entry name" value="FCD"/>
    <property type="match status" value="1"/>
</dbReference>
<evidence type="ECO:0000256" key="3">
    <source>
        <dbReference type="ARBA" id="ARBA00023163"/>
    </source>
</evidence>
<sequence>MSVEVASPGAPGSSGVPGEPGATMADVAYSAIRDKLIMLTIKPGEAVVESALSAELGVGRTPVREALKRLEYERLVISHARRGTFATAIDVADLGDISEIRQRLEPLAAAKAATAATATQRQVLLGMADRTEKFEATPPSQHDLINWDAEVHRTVYRLAANPVLEDALIRYNNLATRIFWLFMDRLPPLADHVGTHTELLRAIAAGDAEKAATIARAHVTEFDDAVRAVI</sequence>
<keyword evidence="7" id="KW-1185">Reference proteome</keyword>
<evidence type="ECO:0000259" key="5">
    <source>
        <dbReference type="PROSITE" id="PS50949"/>
    </source>
</evidence>
<dbReference type="CDD" id="cd07377">
    <property type="entry name" value="WHTH_GntR"/>
    <property type="match status" value="1"/>
</dbReference>
<dbReference type="Pfam" id="PF00392">
    <property type="entry name" value="GntR"/>
    <property type="match status" value="1"/>
</dbReference>
<dbReference type="EMBL" id="CP015220">
    <property type="protein sequence ID" value="AMY22565.1"/>
    <property type="molecule type" value="Genomic_DNA"/>
</dbReference>
<reference evidence="6 7" key="1">
    <citation type="journal article" date="2016" name="Genome Announc.">
        <title>Complete Genome and Plasmid Sequences for Rhodococcus fascians D188 and Draft Sequences for Rhodococcus Isolates PBTS 1 and PBTS 2.</title>
        <authorList>
            <person name="Stamler R.A."/>
            <person name="Vereecke D."/>
            <person name="Zhang Y."/>
            <person name="Schilkey F."/>
            <person name="Devitt N."/>
            <person name="Randall J.J."/>
        </authorList>
    </citation>
    <scope>NUCLEOTIDE SEQUENCE [LARGE SCALE GENOMIC DNA]</scope>
    <source>
        <strain evidence="6 7">PBTS2</strain>
    </source>
</reference>
<dbReference type="AlphaFoldDB" id="A0A143QHD7"/>
<dbReference type="InterPro" id="IPR036388">
    <property type="entry name" value="WH-like_DNA-bd_sf"/>
</dbReference>
<evidence type="ECO:0000256" key="1">
    <source>
        <dbReference type="ARBA" id="ARBA00023015"/>
    </source>
</evidence>
<keyword evidence="3" id="KW-0804">Transcription</keyword>
<feature type="region of interest" description="Disordered" evidence="4">
    <location>
        <begin position="1"/>
        <end position="20"/>
    </location>
</feature>
<keyword evidence="2" id="KW-0238">DNA-binding</keyword>
<dbReference type="InterPro" id="IPR008920">
    <property type="entry name" value="TF_FadR/GntR_C"/>
</dbReference>
<dbReference type="KEGG" id="rhs:A3Q41_01254"/>
<dbReference type="GO" id="GO:0003700">
    <property type="term" value="F:DNA-binding transcription factor activity"/>
    <property type="evidence" value="ECO:0007669"/>
    <property type="project" value="InterPro"/>
</dbReference>
<dbReference type="SUPFAM" id="SSF48008">
    <property type="entry name" value="GntR ligand-binding domain-like"/>
    <property type="match status" value="1"/>
</dbReference>
<evidence type="ECO:0000256" key="2">
    <source>
        <dbReference type="ARBA" id="ARBA00023125"/>
    </source>
</evidence>
<dbReference type="PANTHER" id="PTHR43537">
    <property type="entry name" value="TRANSCRIPTIONAL REGULATOR, GNTR FAMILY"/>
    <property type="match status" value="1"/>
</dbReference>